<gene>
    <name evidence="2" type="ORF">B5807_03384</name>
</gene>
<dbReference type="PANTHER" id="PTHR42905">
    <property type="entry name" value="PHOSPHOENOLPYRUVATE CARBOXYLASE"/>
    <property type="match status" value="1"/>
</dbReference>
<dbReference type="EMBL" id="KZ107840">
    <property type="protein sequence ID" value="OSS51796.1"/>
    <property type="molecule type" value="Genomic_DNA"/>
</dbReference>
<protein>
    <recommendedName>
        <fullName evidence="4">Methylisocitrate lyase</fullName>
    </recommendedName>
</protein>
<dbReference type="InParanoid" id="A0A1Y2M6S3"/>
<evidence type="ECO:0000256" key="1">
    <source>
        <dbReference type="ARBA" id="ARBA00001050"/>
    </source>
</evidence>
<name>A0A1Y2M6S3_EPING</name>
<dbReference type="STRING" id="105696.A0A1Y2M6S3"/>
<dbReference type="Gene3D" id="3.20.20.60">
    <property type="entry name" value="Phosphoenolpyruvate-binding domains"/>
    <property type="match status" value="1"/>
</dbReference>
<evidence type="ECO:0000313" key="3">
    <source>
        <dbReference type="Proteomes" id="UP000193240"/>
    </source>
</evidence>
<dbReference type="Proteomes" id="UP000193240">
    <property type="component" value="Unassembled WGS sequence"/>
</dbReference>
<proteinExistence type="predicted"/>
<comment type="catalytic activity">
    <reaction evidence="1">
        <text>(2S,3R)-3-hydroxybutane-1,2,3-tricarboxylate = pyruvate + succinate</text>
        <dbReference type="Rhea" id="RHEA:16809"/>
        <dbReference type="ChEBI" id="CHEBI:15361"/>
        <dbReference type="ChEBI" id="CHEBI:30031"/>
        <dbReference type="ChEBI" id="CHEBI:57429"/>
        <dbReference type="EC" id="4.1.3.30"/>
    </reaction>
</comment>
<dbReference type="CDD" id="cd00377">
    <property type="entry name" value="ICL_PEPM"/>
    <property type="match status" value="1"/>
</dbReference>
<reference evidence="2 3" key="1">
    <citation type="journal article" date="2017" name="Genome Announc.">
        <title>Genome sequence of the saprophytic ascomycete Epicoccum nigrum ICMP 19927 strain isolated from New Zealand.</title>
        <authorList>
            <person name="Fokin M."/>
            <person name="Fleetwood D."/>
            <person name="Weir B.S."/>
            <person name="Villas-Boas S.G."/>
        </authorList>
    </citation>
    <scope>NUCLEOTIDE SEQUENCE [LARGE SCALE GENOMIC DNA]</scope>
    <source>
        <strain evidence="2 3">ICMP 19927</strain>
    </source>
</reference>
<evidence type="ECO:0008006" key="4">
    <source>
        <dbReference type="Google" id="ProtNLM"/>
    </source>
</evidence>
<dbReference type="InterPro" id="IPR015813">
    <property type="entry name" value="Pyrv/PenolPyrv_kinase-like_dom"/>
</dbReference>
<sequence>MGNYVPEFALEESQRLFFRIGCLAGLQRLAPLIVWGSNTGEHLHPAALTDVLIPVNITALESFKNRVWISLALAAAQFFLRFVATIFRAFMKSLLPSVVTPGSIFPATTRQYTKKHIQTMGLNPNSTMTAVQKLRAMLADPDKFIACPGVYDGFTARIALQEGVDCLYMTGAGTTMSRLGMADMGVATLNDMKANAEMIANLDPSVPLIADADTGYGGPIIVGRTVAQYIRAGVAGLHLEDQIVNKRCGHLKGKQLVDIVEYASRIKAAAMSREKHGDIVIIARTDALQGFGYDEAIKRLRAAIAEGADACFLEGVTTREDAERACKELAPTPCLFNNVPGGVSPDFGVEECKEIGYKLAIFPCLAFEMVYPAVRKAVQQLKTIGNVKAAEEGGRRYGPKELFQVCGLDDFLDFDQAAGGTTYAKMHEK</sequence>
<dbReference type="InterPro" id="IPR040442">
    <property type="entry name" value="Pyrv_kinase-like_dom_sf"/>
</dbReference>
<keyword evidence="3" id="KW-1185">Reference proteome</keyword>
<dbReference type="PROSITE" id="PS00161">
    <property type="entry name" value="ISOCITRATE_LYASE"/>
    <property type="match status" value="1"/>
</dbReference>
<dbReference type="InterPro" id="IPR039556">
    <property type="entry name" value="ICL/PEPM"/>
</dbReference>
<dbReference type="GO" id="GO:0046421">
    <property type="term" value="F:methylisocitrate lyase activity"/>
    <property type="evidence" value="ECO:0007669"/>
    <property type="project" value="UniProtKB-EC"/>
</dbReference>
<dbReference type="InterPro" id="IPR018523">
    <property type="entry name" value="Isocitrate_lyase_ph_CS"/>
</dbReference>
<accession>A0A1Y2M6S3</accession>
<dbReference type="AlphaFoldDB" id="A0A1Y2M6S3"/>
<evidence type="ECO:0000313" key="2">
    <source>
        <dbReference type="EMBL" id="OSS51796.1"/>
    </source>
</evidence>
<dbReference type="Pfam" id="PF13714">
    <property type="entry name" value="PEP_mutase"/>
    <property type="match status" value="1"/>
</dbReference>
<dbReference type="OMA" id="ARRICID"/>
<organism evidence="2 3">
    <name type="scientific">Epicoccum nigrum</name>
    <name type="common">Soil fungus</name>
    <name type="synonym">Epicoccum purpurascens</name>
    <dbReference type="NCBI Taxonomy" id="105696"/>
    <lineage>
        <taxon>Eukaryota</taxon>
        <taxon>Fungi</taxon>
        <taxon>Dikarya</taxon>
        <taxon>Ascomycota</taxon>
        <taxon>Pezizomycotina</taxon>
        <taxon>Dothideomycetes</taxon>
        <taxon>Pleosporomycetidae</taxon>
        <taxon>Pleosporales</taxon>
        <taxon>Pleosporineae</taxon>
        <taxon>Didymellaceae</taxon>
        <taxon>Epicoccum</taxon>
    </lineage>
</organism>
<dbReference type="PANTHER" id="PTHR42905:SF2">
    <property type="entry name" value="PHOSPHOENOLPYRUVATE CARBOXYLASE FAMILY PROTEIN"/>
    <property type="match status" value="1"/>
</dbReference>
<dbReference type="SUPFAM" id="SSF51621">
    <property type="entry name" value="Phosphoenolpyruvate/pyruvate domain"/>
    <property type="match status" value="1"/>
</dbReference>